<dbReference type="EMBL" id="MPZM01000003">
    <property type="protein sequence ID" value="PPL18088.1"/>
    <property type="molecule type" value="Genomic_DNA"/>
</dbReference>
<keyword evidence="2" id="KW-1185">Reference proteome</keyword>
<dbReference type="InterPro" id="IPR005361">
    <property type="entry name" value="UPF0158"/>
</dbReference>
<comment type="caution">
    <text evidence="1">The sequence shown here is derived from an EMBL/GenBank/DDBJ whole genome shotgun (WGS) entry which is preliminary data.</text>
</comment>
<dbReference type="RefSeq" id="WP_104485240.1">
    <property type="nucleotide sequence ID" value="NZ_BMYB01000004.1"/>
</dbReference>
<evidence type="ECO:0000313" key="2">
    <source>
        <dbReference type="Proteomes" id="UP000242231"/>
    </source>
</evidence>
<accession>A0A2P5TQQ5</accession>
<gene>
    <name evidence="1" type="ORF">UN63_02715</name>
</gene>
<dbReference type="AlphaFoldDB" id="A0A2P5TQQ5"/>
<name>A0A2P5TQQ5_9GAMM</name>
<dbReference type="Proteomes" id="UP000242231">
    <property type="component" value="Unassembled WGS sequence"/>
</dbReference>
<organism evidence="1 2">
    <name type="scientific">Oceanisphaera arctica</name>
    <dbReference type="NCBI Taxonomy" id="641510"/>
    <lineage>
        <taxon>Bacteria</taxon>
        <taxon>Pseudomonadati</taxon>
        <taxon>Pseudomonadota</taxon>
        <taxon>Gammaproteobacteria</taxon>
        <taxon>Aeromonadales</taxon>
        <taxon>Aeromonadaceae</taxon>
        <taxon>Oceanisphaera</taxon>
    </lineage>
</organism>
<dbReference type="OrthoDB" id="598113at2"/>
<evidence type="ECO:0000313" key="1">
    <source>
        <dbReference type="EMBL" id="PPL18088.1"/>
    </source>
</evidence>
<reference evidence="2" key="1">
    <citation type="submission" date="2016-11" db="EMBL/GenBank/DDBJ databases">
        <authorList>
            <person name="Sisinthy S."/>
            <person name="Ara S."/>
            <person name="Gundlapally S.R."/>
        </authorList>
    </citation>
    <scope>NUCLEOTIDE SEQUENCE [LARGE SCALE GENOMIC DNA]</scope>
    <source>
        <strain evidence="2">V1-41</strain>
    </source>
</reference>
<sequence length="135" mass="15718">MKFTDILDAFEMIGGAPMGEADTYICKETGQVYIDSTYCDEPMPDDLGSDRYLCLPDKRDLDLGRRLAERFAWNYLPGDAEKVEDIFRSRGAYGRFKSLLERRNMLDQWYQYEAQATETALREWCELNDIELDNG</sequence>
<proteinExistence type="predicted"/>
<dbReference type="Pfam" id="PF03682">
    <property type="entry name" value="UPF0158"/>
    <property type="match status" value="1"/>
</dbReference>
<protein>
    <submittedName>
        <fullName evidence="1">Uncharacterized protein</fullName>
    </submittedName>
</protein>